<dbReference type="OrthoDB" id="4411377at2"/>
<feature type="compositionally biased region" description="Low complexity" evidence="1">
    <location>
        <begin position="242"/>
        <end position="253"/>
    </location>
</feature>
<proteinExistence type="predicted"/>
<feature type="region of interest" description="Disordered" evidence="1">
    <location>
        <begin position="41"/>
        <end position="68"/>
    </location>
</feature>
<accession>S5TG12</accession>
<dbReference type="eggNOG" id="ENOG50337YX">
    <property type="taxonomic scope" value="Bacteria"/>
</dbReference>
<sequence>MRPLRPLLVLATSVATAVTLVGCADSGADTAVTSYVTETITRGSAEDPDQQEGNGDASEPATETGLSHTDAAKEAYAGILNDPGQYSFSAPGERDFTGEYLYALADITGDGVPELLLEAVTQHNLNPVRVFSADADGELTSPEDVLIDGAASAGGSRTALSTSPAGDRIYQEQWRSIAPEVEVEAFELRENNLVSTGETWTYDMQTPSADLVRIEFHPINDRGPLEAMEPTTGGAAAGGNAPGEAAPAPAGGNTASGTVRVLTAPELANLQGLDRTPNGEDSSYRYAVFVFDASTTFSAQSSGNAGAPEERQASMVRLGQQTPYSSDGSGFELDGQSLTLSFNPSSCWFPSDTSLPAGEPNCSAFTQQ</sequence>
<dbReference type="PROSITE" id="PS51257">
    <property type="entry name" value="PROKAR_LIPOPROTEIN"/>
    <property type="match status" value="1"/>
</dbReference>
<feature type="chain" id="PRO_5039046344" description="Lipoprotein" evidence="2">
    <location>
        <begin position="18"/>
        <end position="368"/>
    </location>
</feature>
<dbReference type="PATRIC" id="fig|1224163.3.peg.398"/>
<keyword evidence="4" id="KW-1185">Reference proteome</keyword>
<dbReference type="RefSeq" id="WP_020933811.1">
    <property type="nucleotide sequence ID" value="NC_021915.1"/>
</dbReference>
<organism evidence="3 4">
    <name type="scientific">Corynebacterium maris DSM 45190</name>
    <dbReference type="NCBI Taxonomy" id="1224163"/>
    <lineage>
        <taxon>Bacteria</taxon>
        <taxon>Bacillati</taxon>
        <taxon>Actinomycetota</taxon>
        <taxon>Actinomycetes</taxon>
        <taxon>Mycobacteriales</taxon>
        <taxon>Corynebacteriaceae</taxon>
        <taxon>Corynebacterium</taxon>
    </lineage>
</organism>
<feature type="region of interest" description="Disordered" evidence="1">
    <location>
        <begin position="298"/>
        <end position="332"/>
    </location>
</feature>
<evidence type="ECO:0000256" key="1">
    <source>
        <dbReference type="SAM" id="MobiDB-lite"/>
    </source>
</evidence>
<dbReference type="AlphaFoldDB" id="S5TG12"/>
<evidence type="ECO:0008006" key="5">
    <source>
        <dbReference type="Google" id="ProtNLM"/>
    </source>
</evidence>
<evidence type="ECO:0000256" key="2">
    <source>
        <dbReference type="SAM" id="SignalP"/>
    </source>
</evidence>
<evidence type="ECO:0000313" key="4">
    <source>
        <dbReference type="Proteomes" id="UP000015388"/>
    </source>
</evidence>
<feature type="region of interest" description="Disordered" evidence="1">
    <location>
        <begin position="222"/>
        <end position="253"/>
    </location>
</feature>
<dbReference type="Proteomes" id="UP000015388">
    <property type="component" value="Chromosome"/>
</dbReference>
<feature type="signal peptide" evidence="2">
    <location>
        <begin position="1"/>
        <end position="17"/>
    </location>
</feature>
<dbReference type="KEGG" id="cmd:B841_01965"/>
<dbReference type="HOGENOM" id="CLU_067286_0_0_11"/>
<keyword evidence="2" id="KW-0732">Signal</keyword>
<dbReference type="EMBL" id="CP003924">
    <property type="protein sequence ID" value="AGS33876.1"/>
    <property type="molecule type" value="Genomic_DNA"/>
</dbReference>
<evidence type="ECO:0000313" key="3">
    <source>
        <dbReference type="EMBL" id="AGS33876.1"/>
    </source>
</evidence>
<reference evidence="3 4" key="1">
    <citation type="submission" date="2012-11" db="EMBL/GenBank/DDBJ databases">
        <title>The complete genome sequence of Corynebacterium maris Coryn-1 (=DSM 45190).</title>
        <authorList>
            <person name="Schaffert L."/>
            <person name="Albersmeier A."/>
            <person name="Kalinowski J."/>
            <person name="Ruckert C."/>
        </authorList>
    </citation>
    <scope>NUCLEOTIDE SEQUENCE [LARGE SCALE GENOMIC DNA]</scope>
    <source>
        <strain evidence="4">Coryn-1</strain>
    </source>
</reference>
<feature type="compositionally biased region" description="Polar residues" evidence="1">
    <location>
        <begin position="319"/>
        <end position="328"/>
    </location>
</feature>
<gene>
    <name evidence="3" type="ORF">B841_01965</name>
</gene>
<protein>
    <recommendedName>
        <fullName evidence="5">Lipoprotein</fullName>
    </recommendedName>
</protein>
<name>S5TG12_9CORY</name>